<gene>
    <name evidence="3" type="ORF">TWF730_008979</name>
</gene>
<protein>
    <submittedName>
        <fullName evidence="3">Uncharacterized protein</fullName>
    </submittedName>
</protein>
<evidence type="ECO:0000256" key="1">
    <source>
        <dbReference type="SAM" id="Coils"/>
    </source>
</evidence>
<feature type="compositionally biased region" description="Polar residues" evidence="2">
    <location>
        <begin position="670"/>
        <end position="681"/>
    </location>
</feature>
<feature type="region of interest" description="Disordered" evidence="2">
    <location>
        <begin position="19"/>
        <end position="44"/>
    </location>
</feature>
<feature type="compositionally biased region" description="Acidic residues" evidence="2">
    <location>
        <begin position="570"/>
        <end position="585"/>
    </location>
</feature>
<comment type="caution">
    <text evidence="3">The sequence shown here is derived from an EMBL/GenBank/DDBJ whole genome shotgun (WGS) entry which is preliminary data.</text>
</comment>
<feature type="compositionally biased region" description="Basic residues" evidence="2">
    <location>
        <begin position="646"/>
        <end position="657"/>
    </location>
</feature>
<accession>A0AAV9UX15</accession>
<reference evidence="3 4" key="1">
    <citation type="submission" date="2019-10" db="EMBL/GenBank/DDBJ databases">
        <authorList>
            <person name="Palmer J.M."/>
        </authorList>
    </citation>
    <scope>NUCLEOTIDE SEQUENCE [LARGE SCALE GENOMIC DNA]</scope>
    <source>
        <strain evidence="3 4">TWF730</strain>
    </source>
</reference>
<feature type="region of interest" description="Disordered" evidence="2">
    <location>
        <begin position="633"/>
        <end position="690"/>
    </location>
</feature>
<feature type="coiled-coil region" evidence="1">
    <location>
        <begin position="282"/>
        <end position="316"/>
    </location>
</feature>
<dbReference type="AlphaFoldDB" id="A0AAV9UX15"/>
<feature type="compositionally biased region" description="Polar residues" evidence="2">
    <location>
        <begin position="31"/>
        <end position="44"/>
    </location>
</feature>
<feature type="region of interest" description="Disordered" evidence="2">
    <location>
        <begin position="561"/>
        <end position="619"/>
    </location>
</feature>
<sequence length="760" mass="84434">MGNPNSGCSCGHKPHLHDLPLHPPHLPPLHRTSTNPSRIPSNNPVGNTENNCSCQVYELPKVFEILSSIVMSTPSCNDPSLGTGSPVQGYIIEDLSSLPDESAGEAHMPVVHLPANVPPPIALSGTGYPIGIAGPDGSPAWAKPTVPIKPLKHEHGRGHEHRSHRNTCHSNNRHCSAVFQDGPEYLIPLGTPIRNPHGPGIAFIPPEDPRIIPCRPVRDQGQNIDYKGFGTDQGDRLCHHNPKKIHIPRDPQAAECCPVDQEFKDEYARMKLRAEQSERARIEEIERNQALWNARQNEYEERIRHAAMANDKYEHEVGANGSVHPLPVSSKEKVININVRHPCKKCQELVTIGTQVLHHRFSSNPNKGIGINIDSPHPKPDTEVLCEKCKAAEMEEAKNADLLRKVVRQVFTEAASIPNGTNNAKRARDGDLNSGIPSFSSRGAFQSNIQGLSTAPVALEHSLLNHGKKKSSRLENNPEDTRSATTNNFSHCSRARLHVRPKRHIVDTYKSEVKSDGEDAPITSRNARVAHTDSGAKSHNRLSRSVLAALDKNHFLNKENIRSTTSSVDGPEEDYDYDDDDEEEIIVVRRARRHNDKDNSKGNRSHPVLSRSATKNPDESIEAVARRLANNLTVSPPKSHSFHGNTKQHTHIERKHQGKDSGSSSSSESDLPQKQNLSSTRIHTHRRPTHIEIRGPIPTHYRRHHHRREIVTVDDENSSGYHRHPHHNHDAVHHQTAQNAAPGFLSGWSFFGRPGFNSSN</sequence>
<feature type="compositionally biased region" description="Polar residues" evidence="2">
    <location>
        <begin position="633"/>
        <end position="645"/>
    </location>
</feature>
<feature type="region of interest" description="Disordered" evidence="2">
    <location>
        <begin position="466"/>
        <end position="489"/>
    </location>
</feature>
<keyword evidence="4" id="KW-1185">Reference proteome</keyword>
<dbReference type="Proteomes" id="UP001373714">
    <property type="component" value="Unassembled WGS sequence"/>
</dbReference>
<name>A0AAV9UX15_9PEZI</name>
<dbReference type="EMBL" id="JAVHNS010000006">
    <property type="protein sequence ID" value="KAK6352147.1"/>
    <property type="molecule type" value="Genomic_DNA"/>
</dbReference>
<keyword evidence="1" id="KW-0175">Coiled coil</keyword>
<proteinExistence type="predicted"/>
<evidence type="ECO:0000313" key="3">
    <source>
        <dbReference type="EMBL" id="KAK6352147.1"/>
    </source>
</evidence>
<evidence type="ECO:0000313" key="4">
    <source>
        <dbReference type="Proteomes" id="UP001373714"/>
    </source>
</evidence>
<organism evidence="3 4">
    <name type="scientific">Orbilia blumenaviensis</name>
    <dbReference type="NCBI Taxonomy" id="1796055"/>
    <lineage>
        <taxon>Eukaryota</taxon>
        <taxon>Fungi</taxon>
        <taxon>Dikarya</taxon>
        <taxon>Ascomycota</taxon>
        <taxon>Pezizomycotina</taxon>
        <taxon>Orbiliomycetes</taxon>
        <taxon>Orbiliales</taxon>
        <taxon>Orbiliaceae</taxon>
        <taxon>Orbilia</taxon>
    </lineage>
</organism>
<evidence type="ECO:0000256" key="2">
    <source>
        <dbReference type="SAM" id="MobiDB-lite"/>
    </source>
</evidence>